<dbReference type="GO" id="GO:0016491">
    <property type="term" value="F:oxidoreductase activity"/>
    <property type="evidence" value="ECO:0007669"/>
    <property type="project" value="TreeGrafter"/>
</dbReference>
<dbReference type="PANTHER" id="PTHR43544">
    <property type="entry name" value="SHORT-CHAIN DEHYDROGENASE/REDUCTASE"/>
    <property type="match status" value="1"/>
</dbReference>
<dbReference type="InterPro" id="IPR036291">
    <property type="entry name" value="NAD(P)-bd_dom_sf"/>
</dbReference>
<gene>
    <name evidence="1" type="ORF">EGH82_21405</name>
</gene>
<dbReference type="EMBL" id="RKIK01000113">
    <property type="protein sequence ID" value="ROV57811.1"/>
    <property type="molecule type" value="Genomic_DNA"/>
</dbReference>
<dbReference type="NCBIfam" id="NF006532">
    <property type="entry name" value="PRK09009.1"/>
    <property type="match status" value="1"/>
</dbReference>
<dbReference type="Proteomes" id="UP000278792">
    <property type="component" value="Unassembled WGS sequence"/>
</dbReference>
<proteinExistence type="predicted"/>
<name>A0A3N3DTH3_9VIBR</name>
<protein>
    <submittedName>
        <fullName evidence="1">SDR family oxidoreductase</fullName>
    </submittedName>
</protein>
<organism evidence="1 2">
    <name type="scientific">Vibrio ponticus</name>
    <dbReference type="NCBI Taxonomy" id="265668"/>
    <lineage>
        <taxon>Bacteria</taxon>
        <taxon>Pseudomonadati</taxon>
        <taxon>Pseudomonadota</taxon>
        <taxon>Gammaproteobacteria</taxon>
        <taxon>Vibrionales</taxon>
        <taxon>Vibrionaceae</taxon>
        <taxon>Vibrio</taxon>
    </lineage>
</organism>
<dbReference type="Pfam" id="PF00106">
    <property type="entry name" value="adh_short"/>
    <property type="match status" value="1"/>
</dbReference>
<reference evidence="1 2" key="1">
    <citation type="submission" date="2018-11" db="EMBL/GenBank/DDBJ databases">
        <title>Vibrio ponticus strain CAIM 1751 pathogenic for the snapper Lutjanus guttatus.</title>
        <authorList>
            <person name="Soto-Rodriguez S."/>
            <person name="Lozano-Olvera R."/>
            <person name="Gomez-Gil B."/>
        </authorList>
    </citation>
    <scope>NUCLEOTIDE SEQUENCE [LARGE SCALE GENOMIC DNA]</scope>
    <source>
        <strain evidence="1 2">CAIM 1751</strain>
    </source>
</reference>
<sequence length="234" mass="25530">MKILILGGSGGIGLAIVKRLAQHTDNQIVATYHNHHPDWQAPDLEWHQLDVTNESQILSLSATIGSLDWIINCVGVLHDSNHQPEKNLKSIVPDWFMTSLATNTLPTLLLAKHFGANLKPSMSPKLAVISARVGSISDNKLGGWYSYRSSKAALNMLVKGISVEWSRTLPKACVLALHPGTTDTPLSEPFQTNVPQGKLFSAEFVAEKLIDLIANTTKDHSGSFLAYDGSTILW</sequence>
<comment type="caution">
    <text evidence="1">The sequence shown here is derived from an EMBL/GenBank/DDBJ whole genome shotgun (WGS) entry which is preliminary data.</text>
</comment>
<accession>A0A3N3DTH3</accession>
<dbReference type="AlphaFoldDB" id="A0A3N3DTH3"/>
<dbReference type="InterPro" id="IPR051468">
    <property type="entry name" value="Fungal_SecMetab_SDRs"/>
</dbReference>
<dbReference type="Gene3D" id="3.40.50.720">
    <property type="entry name" value="NAD(P)-binding Rossmann-like Domain"/>
    <property type="match status" value="1"/>
</dbReference>
<dbReference type="InterPro" id="IPR002347">
    <property type="entry name" value="SDR_fam"/>
</dbReference>
<dbReference type="SUPFAM" id="SSF51735">
    <property type="entry name" value="NAD(P)-binding Rossmann-fold domains"/>
    <property type="match status" value="1"/>
</dbReference>
<evidence type="ECO:0000313" key="2">
    <source>
        <dbReference type="Proteomes" id="UP000278792"/>
    </source>
</evidence>
<dbReference type="PANTHER" id="PTHR43544:SF12">
    <property type="entry name" value="NAD(P)-BINDING ROSSMANN-FOLD SUPERFAMILY PROTEIN"/>
    <property type="match status" value="1"/>
</dbReference>
<dbReference type="PRINTS" id="PR00081">
    <property type="entry name" value="GDHRDH"/>
</dbReference>
<evidence type="ECO:0000313" key="1">
    <source>
        <dbReference type="EMBL" id="ROV57811.1"/>
    </source>
</evidence>
<dbReference type="GO" id="GO:0005737">
    <property type="term" value="C:cytoplasm"/>
    <property type="evidence" value="ECO:0007669"/>
    <property type="project" value="TreeGrafter"/>
</dbReference>
<dbReference type="RefSeq" id="WP_123783610.1">
    <property type="nucleotide sequence ID" value="NZ_RKIK01000113.1"/>
</dbReference>